<evidence type="ECO:0000256" key="3">
    <source>
        <dbReference type="ARBA" id="ARBA00022692"/>
    </source>
</evidence>
<feature type="transmembrane region" description="Helical" evidence="6">
    <location>
        <begin position="406"/>
        <end position="427"/>
    </location>
</feature>
<dbReference type="AlphaFoldDB" id="A0A847VD17"/>
<dbReference type="InterPro" id="IPR004477">
    <property type="entry name" value="ComEC_N"/>
</dbReference>
<dbReference type="Pfam" id="PF03772">
    <property type="entry name" value="Competence"/>
    <property type="match status" value="1"/>
</dbReference>
<dbReference type="Pfam" id="PF13567">
    <property type="entry name" value="DUF4131"/>
    <property type="match status" value="1"/>
</dbReference>
<dbReference type="EMBL" id="JAAZIL010000042">
    <property type="protein sequence ID" value="NLZ24423.1"/>
    <property type="molecule type" value="Genomic_DNA"/>
</dbReference>
<evidence type="ECO:0000256" key="2">
    <source>
        <dbReference type="ARBA" id="ARBA00022475"/>
    </source>
</evidence>
<dbReference type="PANTHER" id="PTHR30619:SF1">
    <property type="entry name" value="RECOMBINATION PROTEIN 2"/>
    <property type="match status" value="1"/>
</dbReference>
<feature type="transmembrane region" description="Helical" evidence="6">
    <location>
        <begin position="471"/>
        <end position="490"/>
    </location>
</feature>
<evidence type="ECO:0000256" key="5">
    <source>
        <dbReference type="ARBA" id="ARBA00023136"/>
    </source>
</evidence>
<proteinExistence type="predicted"/>
<comment type="caution">
    <text evidence="9">The sequence shown here is derived from an EMBL/GenBank/DDBJ whole genome shotgun (WGS) entry which is preliminary data.</text>
</comment>
<keyword evidence="2" id="KW-1003">Cell membrane</keyword>
<evidence type="ECO:0000256" key="4">
    <source>
        <dbReference type="ARBA" id="ARBA00022989"/>
    </source>
</evidence>
<feature type="transmembrane region" description="Helical" evidence="6">
    <location>
        <begin position="82"/>
        <end position="102"/>
    </location>
</feature>
<dbReference type="InterPro" id="IPR025405">
    <property type="entry name" value="DUF4131"/>
</dbReference>
<keyword evidence="3 6" id="KW-0812">Transmembrane</keyword>
<dbReference type="NCBIfam" id="TIGR00360">
    <property type="entry name" value="ComEC_N-term"/>
    <property type="match status" value="1"/>
</dbReference>
<keyword evidence="5 6" id="KW-0472">Membrane</keyword>
<evidence type="ECO:0000259" key="7">
    <source>
        <dbReference type="Pfam" id="PF03772"/>
    </source>
</evidence>
<reference evidence="9 10" key="1">
    <citation type="journal article" date="2020" name="Biotechnol. Biofuels">
        <title>New insights from the biogas microbiome by comprehensive genome-resolved metagenomics of nearly 1600 species originating from multiple anaerobic digesters.</title>
        <authorList>
            <person name="Campanaro S."/>
            <person name="Treu L."/>
            <person name="Rodriguez-R L.M."/>
            <person name="Kovalovszki A."/>
            <person name="Ziels R.M."/>
            <person name="Maus I."/>
            <person name="Zhu X."/>
            <person name="Kougias P.G."/>
            <person name="Basile A."/>
            <person name="Luo G."/>
            <person name="Schluter A."/>
            <person name="Konstantinidis K.T."/>
            <person name="Angelidaki I."/>
        </authorList>
    </citation>
    <scope>NUCLEOTIDE SEQUENCE [LARGE SCALE GENOMIC DNA]</scope>
    <source>
        <strain evidence="9">AS19jrsBPTG_9</strain>
    </source>
</reference>
<evidence type="ECO:0000256" key="1">
    <source>
        <dbReference type="ARBA" id="ARBA00004651"/>
    </source>
</evidence>
<sequence>MSLKVLKEKYSALLLFFIDYRVLLYCFTILSVSICSAKLLEDVIFFEKEITKSSIIHFLLPPVLLVIFFIVSYKVFLRVNFFGTFVKILLLSLFLSLPLQYLNYRKISRNLQKVQGFTSKNMWITGVVLSQEKKNTYLFDSNRSGLGKSLLRFQEYPVLHVGQECRMNVNVVEPSTFDDFDYKKYLFRKGIYSILEVKSYQCTDSGNRALLFRYRLESLVIKALPEPEASLLIGIMFGSKRVFREDFKQVLSISGVSHIVSASGYNIALVVEAIERVTERFSGKRVVLLKIFGIWLFCIFSGLTASLLRATVMLSLYLLANFLGRESNKGICLLLCITVLLMLNPFLIHDVGFLFSFVCTTGLIFFTRCFQKIKRNPFLSSILPTLTCLLFSLPLSLIYFKKFSIVSLLSNSIAVPIVNSTIFWGLGSTLLNMFFDAKFLYLIPFLQLNIFKSFVQFLSRVKMFECDMGSPSLFLIIYLFLFFLSLYRYPVSSNNYYLNRVKQYEK</sequence>
<protein>
    <submittedName>
        <fullName evidence="9">ComEC family competence protein</fullName>
    </submittedName>
</protein>
<evidence type="ECO:0000259" key="8">
    <source>
        <dbReference type="Pfam" id="PF13567"/>
    </source>
</evidence>
<dbReference type="GO" id="GO:0005886">
    <property type="term" value="C:plasma membrane"/>
    <property type="evidence" value="ECO:0007669"/>
    <property type="project" value="UniProtKB-SubCell"/>
</dbReference>
<feature type="transmembrane region" description="Helical" evidence="6">
    <location>
        <begin position="291"/>
        <end position="319"/>
    </location>
</feature>
<evidence type="ECO:0000256" key="6">
    <source>
        <dbReference type="SAM" id="Phobius"/>
    </source>
</evidence>
<feature type="transmembrane region" description="Helical" evidence="6">
    <location>
        <begin position="12"/>
        <end position="34"/>
    </location>
</feature>
<name>A0A847VD17_9BACT</name>
<feature type="domain" description="ComEC/Rec2-related protein" evidence="7">
    <location>
        <begin position="236"/>
        <end position="487"/>
    </location>
</feature>
<feature type="transmembrane region" description="Helical" evidence="6">
    <location>
        <begin position="55"/>
        <end position="76"/>
    </location>
</feature>
<feature type="transmembrane region" description="Helical" evidence="6">
    <location>
        <begin position="439"/>
        <end position="459"/>
    </location>
</feature>
<gene>
    <name evidence="9" type="ORF">GX888_01585</name>
</gene>
<organism evidence="9 10">
    <name type="scientific">Candidatus Dojkabacteria bacterium</name>
    <dbReference type="NCBI Taxonomy" id="2099670"/>
    <lineage>
        <taxon>Bacteria</taxon>
        <taxon>Candidatus Dojkabacteria</taxon>
    </lineage>
</organism>
<accession>A0A847VD17</accession>
<feature type="transmembrane region" description="Helical" evidence="6">
    <location>
        <begin position="353"/>
        <end position="370"/>
    </location>
</feature>
<comment type="subcellular location">
    <subcellularLocation>
        <location evidence="1">Cell membrane</location>
        <topology evidence="1">Multi-pass membrane protein</topology>
    </subcellularLocation>
</comment>
<dbReference type="InterPro" id="IPR052159">
    <property type="entry name" value="Competence_DNA_uptake"/>
</dbReference>
<dbReference type="Proteomes" id="UP000564033">
    <property type="component" value="Unassembled WGS sequence"/>
</dbReference>
<keyword evidence="4 6" id="KW-1133">Transmembrane helix</keyword>
<feature type="transmembrane region" description="Helical" evidence="6">
    <location>
        <begin position="382"/>
        <end position="400"/>
    </location>
</feature>
<dbReference type="PANTHER" id="PTHR30619">
    <property type="entry name" value="DNA INTERNALIZATION/COMPETENCE PROTEIN COMEC/REC2"/>
    <property type="match status" value="1"/>
</dbReference>
<evidence type="ECO:0000313" key="9">
    <source>
        <dbReference type="EMBL" id="NLZ24423.1"/>
    </source>
</evidence>
<evidence type="ECO:0000313" key="10">
    <source>
        <dbReference type="Proteomes" id="UP000564033"/>
    </source>
</evidence>
<feature type="domain" description="DUF4131" evidence="8">
    <location>
        <begin position="59"/>
        <end position="199"/>
    </location>
</feature>